<evidence type="ECO:0000256" key="5">
    <source>
        <dbReference type="PROSITE-ProRule" id="PRU00169"/>
    </source>
</evidence>
<dbReference type="InterPro" id="IPR001789">
    <property type="entry name" value="Sig_transdc_resp-reg_receiver"/>
</dbReference>
<proteinExistence type="predicted"/>
<evidence type="ECO:0000259" key="6">
    <source>
        <dbReference type="PROSITE" id="PS50110"/>
    </source>
</evidence>
<comment type="caution">
    <text evidence="7">The sequence shown here is derived from an EMBL/GenBank/DDBJ whole genome shotgun (WGS) entry which is preliminary data.</text>
</comment>
<dbReference type="Gene3D" id="3.40.50.2300">
    <property type="match status" value="1"/>
</dbReference>
<dbReference type="CDD" id="cd17535">
    <property type="entry name" value="REC_NarL-like"/>
    <property type="match status" value="1"/>
</dbReference>
<evidence type="ECO:0000256" key="3">
    <source>
        <dbReference type="ARBA" id="ARBA00023125"/>
    </source>
</evidence>
<dbReference type="Pfam" id="PF00072">
    <property type="entry name" value="Response_reg"/>
    <property type="match status" value="1"/>
</dbReference>
<feature type="domain" description="Response regulatory" evidence="6">
    <location>
        <begin position="5"/>
        <end position="123"/>
    </location>
</feature>
<organism evidence="7">
    <name type="scientific">Paenibacillus sp. SYP-B3998</name>
    <dbReference type="NCBI Taxonomy" id="2678564"/>
    <lineage>
        <taxon>Bacteria</taxon>
        <taxon>Bacillati</taxon>
        <taxon>Bacillota</taxon>
        <taxon>Bacilli</taxon>
        <taxon>Bacillales</taxon>
        <taxon>Paenibacillaceae</taxon>
        <taxon>Paenibacillus</taxon>
    </lineage>
</organism>
<evidence type="ECO:0000313" key="7">
    <source>
        <dbReference type="EMBL" id="NEW05863.1"/>
    </source>
</evidence>
<dbReference type="GO" id="GO:0000160">
    <property type="term" value="P:phosphorelay signal transduction system"/>
    <property type="evidence" value="ECO:0007669"/>
    <property type="project" value="InterPro"/>
</dbReference>
<dbReference type="SUPFAM" id="SSF46894">
    <property type="entry name" value="C-terminal effector domain of the bipartite response regulators"/>
    <property type="match status" value="1"/>
</dbReference>
<dbReference type="PROSITE" id="PS50110">
    <property type="entry name" value="RESPONSE_REGULATORY"/>
    <property type="match status" value="1"/>
</dbReference>
<keyword evidence="2" id="KW-0805">Transcription regulation</keyword>
<dbReference type="InterPro" id="IPR039420">
    <property type="entry name" value="WalR-like"/>
</dbReference>
<evidence type="ECO:0000256" key="1">
    <source>
        <dbReference type="ARBA" id="ARBA00022553"/>
    </source>
</evidence>
<dbReference type="GO" id="GO:0003677">
    <property type="term" value="F:DNA binding"/>
    <property type="evidence" value="ECO:0007669"/>
    <property type="project" value="UniProtKB-KW"/>
</dbReference>
<reference evidence="7" key="1">
    <citation type="submission" date="2020-02" db="EMBL/GenBank/DDBJ databases">
        <authorList>
            <person name="Shen X.-R."/>
            <person name="Zhang Y.-X."/>
        </authorList>
    </citation>
    <scope>NUCLEOTIDE SEQUENCE</scope>
    <source>
        <strain evidence="7">SYP-B3998</strain>
    </source>
</reference>
<feature type="modified residue" description="4-aspartylphosphate" evidence="5">
    <location>
        <position position="56"/>
    </location>
</feature>
<dbReference type="EMBL" id="JAAIKC010000001">
    <property type="protein sequence ID" value="NEW05863.1"/>
    <property type="molecule type" value="Genomic_DNA"/>
</dbReference>
<dbReference type="GO" id="GO:0006355">
    <property type="term" value="P:regulation of DNA-templated transcription"/>
    <property type="evidence" value="ECO:0007669"/>
    <property type="project" value="InterPro"/>
</dbReference>
<keyword evidence="3" id="KW-0238">DNA-binding</keyword>
<dbReference type="Pfam" id="PF00196">
    <property type="entry name" value="GerE"/>
    <property type="match status" value="1"/>
</dbReference>
<evidence type="ECO:0000256" key="2">
    <source>
        <dbReference type="ARBA" id="ARBA00023015"/>
    </source>
</evidence>
<dbReference type="SMART" id="SM00448">
    <property type="entry name" value="REC"/>
    <property type="match status" value="1"/>
</dbReference>
<keyword evidence="1 5" id="KW-0597">Phosphoprotein</keyword>
<dbReference type="AlphaFoldDB" id="A0A6G3ZUH7"/>
<dbReference type="InterPro" id="IPR058245">
    <property type="entry name" value="NreC/VraR/RcsB-like_REC"/>
</dbReference>
<sequence length="226" mass="25927">MQPIQVFVCDDDPLFRELIVDYLSREPDLFISGSAAYKDQLLKAIEETSIDILLLDINLTGKNYDGLEVAIELQSTEPDLKIIVLSSLDDEEVMTHAIAYGRVSNYITKAHYRDIPDAIRGIAAGKGNLHHSSAGKLMRRVASSYEEELKRKLTPLQKEILRYLQQGKSSSQIAELLFYNEQSVNNELCKITKLIKGKFPYLEWLRIKKHNRQHLLEITIQLRLLE</sequence>
<evidence type="ECO:0000256" key="4">
    <source>
        <dbReference type="ARBA" id="ARBA00023163"/>
    </source>
</evidence>
<accession>A0A6G3ZUH7</accession>
<keyword evidence="4" id="KW-0804">Transcription</keyword>
<dbReference type="InterPro" id="IPR016032">
    <property type="entry name" value="Sig_transdc_resp-reg_C-effctor"/>
</dbReference>
<dbReference type="PANTHER" id="PTHR43214">
    <property type="entry name" value="TWO-COMPONENT RESPONSE REGULATOR"/>
    <property type="match status" value="1"/>
</dbReference>
<dbReference type="SUPFAM" id="SSF52172">
    <property type="entry name" value="CheY-like"/>
    <property type="match status" value="1"/>
</dbReference>
<dbReference type="RefSeq" id="WP_163943298.1">
    <property type="nucleotide sequence ID" value="NZ_JAAIKC010000001.1"/>
</dbReference>
<name>A0A6G3ZUH7_9BACL</name>
<dbReference type="InterPro" id="IPR011006">
    <property type="entry name" value="CheY-like_superfamily"/>
</dbReference>
<dbReference type="InterPro" id="IPR000792">
    <property type="entry name" value="Tscrpt_reg_LuxR_C"/>
</dbReference>
<protein>
    <submittedName>
        <fullName evidence="7">Response regulator transcription factor</fullName>
    </submittedName>
</protein>
<gene>
    <name evidence="7" type="ORF">GK047_07520</name>
</gene>